<dbReference type="RefSeq" id="WP_301135115.1">
    <property type="nucleotide sequence ID" value="NZ_JAUHPW010000010.1"/>
</dbReference>
<evidence type="ECO:0000313" key="1">
    <source>
        <dbReference type="EMBL" id="MDN4476603.1"/>
    </source>
</evidence>
<sequence length="70" mass="6784">MTGAFGAVMERLAAGESPRAAARALGIPLDLAETAAAEGERLGLVIRASAACGTCTPGGSPVCAGCPLAR</sequence>
<reference evidence="1" key="1">
    <citation type="submission" date="2023-06" db="EMBL/GenBank/DDBJ databases">
        <title>Sysu t00192.</title>
        <authorList>
            <person name="Gao L."/>
            <person name="Fang B.-Z."/>
            <person name="Li W.-J."/>
        </authorList>
    </citation>
    <scope>NUCLEOTIDE SEQUENCE</scope>
    <source>
        <strain evidence="1">SYSU T00192</strain>
    </source>
</reference>
<name>A0ABT8GBT5_9MICO</name>
<accession>A0ABT8GBT5</accession>
<keyword evidence="2" id="KW-1185">Reference proteome</keyword>
<gene>
    <name evidence="1" type="ORF">QQX09_12120</name>
</gene>
<protein>
    <submittedName>
        <fullName evidence="1">Uncharacterized protein</fullName>
    </submittedName>
</protein>
<evidence type="ECO:0000313" key="2">
    <source>
        <dbReference type="Proteomes" id="UP001172728"/>
    </source>
</evidence>
<proteinExistence type="predicted"/>
<dbReference type="EMBL" id="JAUHPW010000010">
    <property type="protein sequence ID" value="MDN4476603.1"/>
    <property type="molecule type" value="Genomic_DNA"/>
</dbReference>
<organism evidence="1 2">
    <name type="scientific">Demequina litoralis</name>
    <dbReference type="NCBI Taxonomy" id="3051660"/>
    <lineage>
        <taxon>Bacteria</taxon>
        <taxon>Bacillati</taxon>
        <taxon>Actinomycetota</taxon>
        <taxon>Actinomycetes</taxon>
        <taxon>Micrococcales</taxon>
        <taxon>Demequinaceae</taxon>
        <taxon>Demequina</taxon>
    </lineage>
</organism>
<comment type="caution">
    <text evidence="1">The sequence shown here is derived from an EMBL/GenBank/DDBJ whole genome shotgun (WGS) entry which is preliminary data.</text>
</comment>
<dbReference type="Proteomes" id="UP001172728">
    <property type="component" value="Unassembled WGS sequence"/>
</dbReference>